<dbReference type="Proteomes" id="UP001207654">
    <property type="component" value="Unassembled WGS sequence"/>
</dbReference>
<gene>
    <name evidence="3" type="ORF">OV287_17690</name>
</gene>
<evidence type="ECO:0000256" key="1">
    <source>
        <dbReference type="SAM" id="MobiDB-lite"/>
    </source>
</evidence>
<feature type="region of interest" description="Disordered" evidence="1">
    <location>
        <begin position="29"/>
        <end position="52"/>
    </location>
</feature>
<evidence type="ECO:0000313" key="3">
    <source>
        <dbReference type="EMBL" id="MCY1076313.1"/>
    </source>
</evidence>
<accession>A0ABT4A3Y1</accession>
<proteinExistence type="predicted"/>
<reference evidence="3 4" key="1">
    <citation type="submission" date="2022-11" db="EMBL/GenBank/DDBJ databases">
        <title>Minimal conservation of predation-associated metabolite biosynthetic gene clusters underscores biosynthetic potential of Myxococcota including descriptions for ten novel species: Archangium lansinium sp. nov., Myxococcus landrumus sp. nov., Nannocystis bai.</title>
        <authorList>
            <person name="Ahearne A."/>
            <person name="Stevens C."/>
            <person name="Phillips K."/>
        </authorList>
    </citation>
    <scope>NUCLEOTIDE SEQUENCE [LARGE SCALE GENOMIC DNA]</scope>
    <source>
        <strain evidence="3 4">MIWBW</strain>
    </source>
</reference>
<evidence type="ECO:0000313" key="4">
    <source>
        <dbReference type="Proteomes" id="UP001207654"/>
    </source>
</evidence>
<dbReference type="EMBL" id="JAPNKA010000001">
    <property type="protein sequence ID" value="MCY1076313.1"/>
    <property type="molecule type" value="Genomic_DNA"/>
</dbReference>
<comment type="caution">
    <text evidence="3">The sequence shown here is derived from an EMBL/GenBank/DDBJ whole genome shotgun (WGS) entry which is preliminary data.</text>
</comment>
<feature type="chain" id="PRO_5046429322" evidence="2">
    <location>
        <begin position="24"/>
        <end position="96"/>
    </location>
</feature>
<keyword evidence="2" id="KW-0732">Signal</keyword>
<feature type="signal peptide" evidence="2">
    <location>
        <begin position="1"/>
        <end position="23"/>
    </location>
</feature>
<keyword evidence="4" id="KW-1185">Reference proteome</keyword>
<protein>
    <submittedName>
        <fullName evidence="3">Uncharacterized protein</fullName>
    </submittedName>
</protein>
<organism evidence="3 4">
    <name type="scientific">Archangium lansingense</name>
    <dbReference type="NCBI Taxonomy" id="2995310"/>
    <lineage>
        <taxon>Bacteria</taxon>
        <taxon>Pseudomonadati</taxon>
        <taxon>Myxococcota</taxon>
        <taxon>Myxococcia</taxon>
        <taxon>Myxococcales</taxon>
        <taxon>Cystobacterineae</taxon>
        <taxon>Archangiaceae</taxon>
        <taxon>Archangium</taxon>
    </lineage>
</organism>
<dbReference type="RefSeq" id="WP_267535208.1">
    <property type="nucleotide sequence ID" value="NZ_JAPNKA010000001.1"/>
</dbReference>
<sequence>MRKNNARLVGVAVTALLGMTAWAGYKSSPTVSISKNSDGSGFASGSLASARNSPDTVQYIGCETYGYSNGGTELIREGVRRLVWTIRRAEVSERVL</sequence>
<feature type="compositionally biased region" description="Low complexity" evidence="1">
    <location>
        <begin position="37"/>
        <end position="50"/>
    </location>
</feature>
<name>A0ABT4A3Y1_9BACT</name>
<evidence type="ECO:0000256" key="2">
    <source>
        <dbReference type="SAM" id="SignalP"/>
    </source>
</evidence>